<dbReference type="GO" id="GO:0006351">
    <property type="term" value="P:DNA-templated transcription"/>
    <property type="evidence" value="ECO:0007669"/>
    <property type="project" value="InterPro"/>
</dbReference>
<evidence type="ECO:0000256" key="14">
    <source>
        <dbReference type="ARBA" id="ARBA00022806"/>
    </source>
</evidence>
<dbReference type="GO" id="GO:0003724">
    <property type="term" value="F:RNA helicase activity"/>
    <property type="evidence" value="ECO:0007669"/>
    <property type="project" value="InterPro"/>
</dbReference>
<dbReference type="CDD" id="cd23169">
    <property type="entry name" value="ps-ssRNAv-Picornavirales"/>
    <property type="match status" value="1"/>
</dbReference>
<dbReference type="InterPro" id="IPR009003">
    <property type="entry name" value="Peptidase_S1_PA"/>
</dbReference>
<proteinExistence type="predicted"/>
<evidence type="ECO:0000256" key="11">
    <source>
        <dbReference type="ARBA" id="ARBA00022695"/>
    </source>
</evidence>
<evidence type="ECO:0000256" key="7">
    <source>
        <dbReference type="ARBA" id="ARBA00022553"/>
    </source>
</evidence>
<keyword evidence="5" id="KW-0696">RNA-directed RNA polymerase</keyword>
<keyword evidence="16" id="KW-0067">ATP-binding</keyword>
<feature type="region of interest" description="Disordered" evidence="22">
    <location>
        <begin position="189"/>
        <end position="212"/>
    </location>
</feature>
<dbReference type="Pfam" id="PF00548">
    <property type="entry name" value="Peptidase_C3"/>
    <property type="match status" value="1"/>
</dbReference>
<evidence type="ECO:0000256" key="6">
    <source>
        <dbReference type="ARBA" id="ARBA00022520"/>
    </source>
</evidence>
<organism evidence="26">
    <name type="scientific">Soybean thrips iflavirus 8</name>
    <dbReference type="NCBI Taxonomy" id="2802958"/>
    <lineage>
        <taxon>Viruses</taxon>
        <taxon>Riboviria</taxon>
        <taxon>Orthornavirae</taxon>
        <taxon>Pisuviricota</taxon>
        <taxon>Pisoniviricetes</taxon>
        <taxon>Picornavirales</taxon>
        <taxon>Iflaviridae</taxon>
        <taxon>Iflavirus</taxon>
    </lineage>
</organism>
<dbReference type="InterPro" id="IPR001205">
    <property type="entry name" value="RNA-dir_pol_C"/>
</dbReference>
<evidence type="ECO:0000256" key="19">
    <source>
        <dbReference type="ARBA" id="ARBA00022953"/>
    </source>
</evidence>
<keyword evidence="9" id="KW-0645">Protease</keyword>
<dbReference type="PROSITE" id="PS51874">
    <property type="entry name" value="PCV_3C_PRO"/>
    <property type="match status" value="1"/>
</dbReference>
<keyword evidence="12" id="KW-0547">Nucleotide-binding</keyword>
<dbReference type="GO" id="GO:0004197">
    <property type="term" value="F:cysteine-type endopeptidase activity"/>
    <property type="evidence" value="ECO:0007669"/>
    <property type="project" value="InterPro"/>
</dbReference>
<dbReference type="InterPro" id="IPR043502">
    <property type="entry name" value="DNA/RNA_pol_sf"/>
</dbReference>
<dbReference type="InterPro" id="IPR043128">
    <property type="entry name" value="Rev_trsase/Diguanyl_cyclase"/>
</dbReference>
<dbReference type="EMBL" id="MT240781">
    <property type="protein sequence ID" value="QQP18762.1"/>
    <property type="molecule type" value="Genomic_RNA"/>
</dbReference>
<dbReference type="InterPro" id="IPR000199">
    <property type="entry name" value="Peptidase_C3A/C3B_picornavir"/>
</dbReference>
<keyword evidence="20" id="KW-0472">Membrane</keyword>
<dbReference type="InterPro" id="IPR014759">
    <property type="entry name" value="Helicase_SF3_ssRNA_vir"/>
</dbReference>
<dbReference type="GO" id="GO:0005524">
    <property type="term" value="F:ATP binding"/>
    <property type="evidence" value="ECO:0007669"/>
    <property type="project" value="UniProtKB-KW"/>
</dbReference>
<dbReference type="Gene3D" id="1.20.960.20">
    <property type="match status" value="1"/>
</dbReference>
<feature type="domain" description="Peptidase C3" evidence="25">
    <location>
        <begin position="2092"/>
        <end position="2308"/>
    </location>
</feature>
<evidence type="ECO:0000256" key="1">
    <source>
        <dbReference type="ARBA" id="ARBA00004192"/>
    </source>
</evidence>
<evidence type="ECO:0000256" key="17">
    <source>
        <dbReference type="ARBA" id="ARBA00022844"/>
    </source>
</evidence>
<reference evidence="26" key="1">
    <citation type="journal article" date="2020" name="Viruses">
        <title>Soybean Thrips (Thysanoptera: Thripidae) Harbor Highly Diverse Populations of Arthropod, Fungal and Plant Viruses.</title>
        <authorList>
            <person name="Thekke-Veetil T."/>
            <person name="Lagos-Kutz D."/>
            <person name="McCoppin N.K."/>
            <person name="Hartman G.L."/>
            <person name="Ju H.K."/>
            <person name="Lim H.S."/>
            <person name="Domier L.L."/>
        </authorList>
    </citation>
    <scope>NUCLEOTIDE SEQUENCE</scope>
    <source>
        <strain evidence="26">STN1</strain>
    </source>
</reference>
<keyword evidence="6" id="KW-0191">Covalent protein-RNA linkage</keyword>
<dbReference type="GO" id="GO:0019028">
    <property type="term" value="C:viral capsid"/>
    <property type="evidence" value="ECO:0007669"/>
    <property type="project" value="UniProtKB-KW"/>
</dbReference>
<evidence type="ECO:0000256" key="21">
    <source>
        <dbReference type="ARBA" id="ARBA00023200"/>
    </source>
</evidence>
<dbReference type="InterPro" id="IPR007094">
    <property type="entry name" value="RNA-dir_pol_PSvirus"/>
</dbReference>
<evidence type="ECO:0000259" key="23">
    <source>
        <dbReference type="PROSITE" id="PS50507"/>
    </source>
</evidence>
<dbReference type="Gene3D" id="3.30.70.270">
    <property type="match status" value="1"/>
</dbReference>
<protein>
    <recommendedName>
        <fullName evidence="4">Genome polyprotein</fullName>
    </recommendedName>
</protein>
<dbReference type="PROSITE" id="PS50507">
    <property type="entry name" value="RDRP_SSRNA_POS"/>
    <property type="match status" value="1"/>
</dbReference>
<dbReference type="GO" id="GO:0006508">
    <property type="term" value="P:proteolysis"/>
    <property type="evidence" value="ECO:0007669"/>
    <property type="project" value="UniProtKB-KW"/>
</dbReference>
<keyword evidence="11" id="KW-0548">Nucleotidyltransferase</keyword>
<keyword evidence="8" id="KW-0167">Capsid protein</keyword>
<evidence type="ECO:0000256" key="12">
    <source>
        <dbReference type="ARBA" id="ARBA00022741"/>
    </source>
</evidence>
<dbReference type="InterPro" id="IPR000605">
    <property type="entry name" value="Helicase_SF3_ssDNA/RNA_vir"/>
</dbReference>
<keyword evidence="17" id="KW-0946">Virion</keyword>
<keyword evidence="18" id="KW-1043">Host membrane</keyword>
<evidence type="ECO:0000256" key="4">
    <source>
        <dbReference type="ARBA" id="ARBA00020107"/>
    </source>
</evidence>
<feature type="domain" description="SF3 helicase" evidence="24">
    <location>
        <begin position="1356"/>
        <end position="1528"/>
    </location>
</feature>
<dbReference type="GO" id="GO:0039694">
    <property type="term" value="P:viral RNA genome replication"/>
    <property type="evidence" value="ECO:0007669"/>
    <property type="project" value="InterPro"/>
</dbReference>
<evidence type="ECO:0000256" key="13">
    <source>
        <dbReference type="ARBA" id="ARBA00022801"/>
    </source>
</evidence>
<name>A0A7T8FZQ4_9VIRU</name>
<dbReference type="InterPro" id="IPR043504">
    <property type="entry name" value="Peptidase_S1_PA_chymotrypsin"/>
</dbReference>
<evidence type="ECO:0000313" key="26">
    <source>
        <dbReference type="EMBL" id="QQP18762.1"/>
    </source>
</evidence>
<dbReference type="GO" id="GO:0003968">
    <property type="term" value="F:RNA-directed RNA polymerase activity"/>
    <property type="evidence" value="ECO:0007669"/>
    <property type="project" value="UniProtKB-KW"/>
</dbReference>
<dbReference type="Pfam" id="PF00910">
    <property type="entry name" value="RNA_helicase"/>
    <property type="match status" value="1"/>
</dbReference>
<evidence type="ECO:0000259" key="24">
    <source>
        <dbReference type="PROSITE" id="PS51218"/>
    </source>
</evidence>
<evidence type="ECO:0000256" key="22">
    <source>
        <dbReference type="SAM" id="MobiDB-lite"/>
    </source>
</evidence>
<evidence type="ECO:0000256" key="18">
    <source>
        <dbReference type="ARBA" id="ARBA00022870"/>
    </source>
</evidence>
<evidence type="ECO:0000256" key="2">
    <source>
        <dbReference type="ARBA" id="ARBA00004328"/>
    </source>
</evidence>
<keyword evidence="10" id="KW-0808">Transferase</keyword>
<dbReference type="InterPro" id="IPR029053">
    <property type="entry name" value="Viral_coat"/>
</dbReference>
<dbReference type="Gene3D" id="2.40.10.10">
    <property type="entry name" value="Trypsin-like serine proteases"/>
    <property type="match status" value="1"/>
</dbReference>
<evidence type="ECO:0000256" key="20">
    <source>
        <dbReference type="ARBA" id="ARBA00023136"/>
    </source>
</evidence>
<feature type="domain" description="RdRp catalytic" evidence="23">
    <location>
        <begin position="2598"/>
        <end position="2736"/>
    </location>
</feature>
<sequence length="2880" mass="328843">MGYVASSDSRGARGGELNASYHRGNLKEGVYNYANKSECYMGIRKKLDLYVTTWNKDYNSSVCFTSVLNSWIMSTGYHSISTRIKNYARSGMRDAYFECRYKFVWRTCQGFVEIEDVDYAPIRREAINRASWSIMRKIGRIPQVQIDIPHTTESNQDMEDQLIDSLRWVIWCKRNNVLQYPRVQIETPEKTTEQGDVTQESDKQRNTIITRDQQETKSVHTCALDTVSKIASSEPPHNFGSITERWMPLGPLKFSINSKLGDTYTYYLPESLYLDNCAPSLIPFETFIYGRMDLEFRLVVNANKFSCGKIIMSSKYDSYQADNSCIGIQSALARNHVIVDLGGNNEGVLSVPFRYHRPYIRLMKNDNTSLGVRPSKYASLYIQVLSPLQTGKDGPSEIYGRLFFRFVSSEFTGMSYRVPITQMFGVEKVLTKPTTSALKELLVGAEKAFDQLGKSNNQDKPSVLSSTSITPRPRYGFPGGKGLMDVVPLRVNPHTLTNYKDVVIPRDEPRNFYDLARIWGVVKEFEWSSGTASGDSLLNMRIDPTLRYYDTDYIGEPTPLEYAMNNYAFWAGDIELRLDFVSNAYHTGTVQLSAEFGRVTQAKNMCESSATYVKTFHLGDQKSVSFKVPYIYDTVMRRTTGVIYNPYHDLATSDDIKKRSMSIAPESRTYFKVRVVNELRPIASAPQTIKVLVFMRAGKNFTLHGLKSNTARIVGAAEVKTMDNFPQDGYDHIKPEGYKVAPTDVKNRSKRETNPKLLPIEVRNYYNEVKPERIPYVQMDNGEKEDQDKTDTFNTAKNALITLTLDRQVDFKDLLRRPTLIVSQQKIPQAKAGNAWFLPIMPPSRMMCSTTWADSDFWSQALSQTSAVSIMDMFRVWRGSMRYTIVVRTKDAEPFYVSFIPHSGTRILGTHEFQAPEGKQVLYGANFTTELVVPSINPTVTIEAPYETENTWTLTWEDDALLNYSWRDKGDTNAGHIAITNTSEKDMVVDIWWSAGDDFAIANYYGIPRVKINAWAYRWNDSAARVQMDFQNEEPNTTVAGFLRRNIKSIGKTTMRAAVATIPVIGTPLVVADVVNTVENTVESLSDSAKVTLHKVNTLSDTVGVSVEQLTELLNKTIESIGSTIGGLISGTAMIYDVLLDLLIAWIEKSWYAIGVGIIRFISKLLCKTTDIIPYLMDQGKKISEYIRDIMTAETPNVQIDVNDSNNVSTYVGLLAGVIGTILGVHISPTKSTYDTFLLLLGHRLTSTQGVAYLLTVIRFFQATFTTIQNLIMRALGYVSPEAEALKQLSNQNEIINQFVREAQIMTSEANANLVSNPAYRKRFWINLLQAHKIQRLLTQVPNNCASYQLTKLCADVIKMGNDKFMDLSASPVRFVPMMVCLEGAPGIGKSFMTERFADALLAAVGITNCATEKTYYRTSGEKFWSGYRNQPIVVYDEMFNTRDAERNMATVVELMKLKSTSIFVPEMAHLEEKKIRGNPYIIIICCNEAFPNNLGDYATEPEAVLRRRDIVLHAARTEEYQGRDPMMEPQLNAAFDQMLHLKFKVYKDSRDKTSLTSTWKNYTDMEKWTLNFWDKYYKQELLNVRKRMERIPGYIEQIDNLGRIDDPFSLFYQLNTVLTNDETQSNAWTPYEQLEMAVSMVSDAIQARVDDEAQPDMELDPLPDWDTPVTESVFTDIGIGMLATGFGLRTVVKFTKSQLIKLESYLNPLTPVINFCNVCHDEEAPCAYVCKSSRDLEAKHYVCIHCYPRLMNIGNGTCPLCRCEEMCPIMNDFTSLSLWIQIAIKCGRGLRYVCDKLLQYWNFRINAFITGGLIDYLIQVAIQIRTGSGAVSLPFQGDMYMRAGYWIYENTDYFMSNLRQGIFGTEQGDDWDDAGPSTEPTPATVHRDLFSISLNSHYVEHLPRIKQPFCLHNKVMMHVRCATLVGDKWRVPDEVTKKIVEIPLNLCEDSCHLDEVTLENILEQYMIMHKQALRLQYIDYYNRPSKETLYKIPEVYRAEWMLCEEIQMNKSWWEYLSEQWEQYKTTIAYITAVIGVLGGLYKAYEFATRLVSTTQVSATAGSAERQARNPNRYERSRLTRSQRYTFQSDVNMSDPFVVALGAIHNNTFKIIVEVGNGKEVIMYGTGLFNSYLLIPKHYSQQLKVYIRKNFKIFGHPFSKPQLKQCLVLTDKSFVESQETDLAYLLLPPKMPLFRDIRKFLATEEDIMKNDIPSTGILFGNPKCGGDFMREIEIDLYGIRDSQIIMDQNDDTFEVNNVLVYNYSKPGACGSLVLREKHQRPILGMHFAGMGDGVLQDGFAILLTREALQDLYRINTVPVQFDDQPFDSIEHAKFVFEDDVHLNYLGSVPKEKVPHTPTKSKLRPSAIHNYPSLVTDMEPAILDKNDRRYVHQETPLSAGIRKHGKITEDFEQERIDKVGEQFWDLWLSAMKPSMMRPLVLTDEEAILGKDIEHYTAMDLKTSAGYPFTINKQKTSKYDWVTVERNEAQQIVKIIALDPELDLVLEDKRQLRRQGIVPITIFTDTLKDEKRPREKARKLGGTRVFCSSPMDYVIECRKYFLHFVAAFMKNRAKLMHAVGINPTSDEWTGLVNELLRKNSKFGTIDYSNFGPGYNAGVAKKAYELIIRWTMEHVTTSEGYQLNERELWCIVYECLQSVHICNNTVYQQGAGSPSGAFFTTIINTMVNILYILLAWDILISDKIEDQTLSGVEFKKNVSLFCYGDDGIFSVTSKYEDLFNMQTLIKLFQNYNIVATSSDKTAEIQKFENISEATFLKRGFKKHPTRKGKWLAPLKWESVLSCTQWIWASPNLKEATHINANAALMEAYGHGKDKFEFFKKEVNQALRKAKIQAVTGTWEEFDALFFDKGFEFNMDVFLLNNLY</sequence>
<comment type="subcellular location">
    <subcellularLocation>
        <location evidence="1">Host cytoplasm</location>
    </subcellularLocation>
    <subcellularLocation>
        <location evidence="3">Host membrane</location>
    </subcellularLocation>
    <subcellularLocation>
        <location evidence="2">Virion</location>
    </subcellularLocation>
</comment>
<keyword evidence="15" id="KW-0788">Thiol protease</keyword>
<dbReference type="SUPFAM" id="SSF50494">
    <property type="entry name" value="Trypsin-like serine proteases"/>
    <property type="match status" value="1"/>
</dbReference>
<dbReference type="CDD" id="cd00205">
    <property type="entry name" value="rhv_like"/>
    <property type="match status" value="2"/>
</dbReference>
<evidence type="ECO:0000256" key="5">
    <source>
        <dbReference type="ARBA" id="ARBA00022484"/>
    </source>
</evidence>
<evidence type="ECO:0000256" key="3">
    <source>
        <dbReference type="ARBA" id="ARBA00004551"/>
    </source>
</evidence>
<dbReference type="SUPFAM" id="SSF56672">
    <property type="entry name" value="DNA/RNA polymerases"/>
    <property type="match status" value="1"/>
</dbReference>
<keyword evidence="14" id="KW-0347">Helicase</keyword>
<evidence type="ECO:0000259" key="25">
    <source>
        <dbReference type="PROSITE" id="PS51874"/>
    </source>
</evidence>
<evidence type="ECO:0000256" key="8">
    <source>
        <dbReference type="ARBA" id="ARBA00022561"/>
    </source>
</evidence>
<dbReference type="SUPFAM" id="SSF88633">
    <property type="entry name" value="Positive stranded ssRNA viruses"/>
    <property type="match status" value="3"/>
</dbReference>
<keyword evidence="7" id="KW-0597">Phosphoprotein</keyword>
<evidence type="ECO:0000256" key="16">
    <source>
        <dbReference type="ARBA" id="ARBA00022840"/>
    </source>
</evidence>
<accession>A0A7T8FZQ4</accession>
<dbReference type="GO" id="GO:0003723">
    <property type="term" value="F:RNA binding"/>
    <property type="evidence" value="ECO:0007669"/>
    <property type="project" value="InterPro"/>
</dbReference>
<keyword evidence="13" id="KW-0378">Hydrolase</keyword>
<evidence type="ECO:0000256" key="15">
    <source>
        <dbReference type="ARBA" id="ARBA00022807"/>
    </source>
</evidence>
<keyword evidence="21" id="KW-1035">Host cytoplasm</keyword>
<dbReference type="Gene3D" id="2.60.120.20">
    <property type="match status" value="3"/>
</dbReference>
<evidence type="ECO:0000256" key="9">
    <source>
        <dbReference type="ARBA" id="ARBA00022670"/>
    </source>
</evidence>
<dbReference type="InterPro" id="IPR033703">
    <property type="entry name" value="Rhv-like"/>
</dbReference>
<dbReference type="InterPro" id="IPR044067">
    <property type="entry name" value="PCV_3C_PRO"/>
</dbReference>
<dbReference type="PROSITE" id="PS51218">
    <property type="entry name" value="SF3_HELICASE_2"/>
    <property type="match status" value="1"/>
</dbReference>
<dbReference type="Pfam" id="PF00680">
    <property type="entry name" value="RdRP_1"/>
    <property type="match status" value="1"/>
</dbReference>
<keyword evidence="19" id="KW-0693">Viral RNA replication</keyword>
<dbReference type="GO" id="GO:0033644">
    <property type="term" value="C:host cell membrane"/>
    <property type="evidence" value="ECO:0007669"/>
    <property type="project" value="UniProtKB-SubCell"/>
</dbReference>
<evidence type="ECO:0000256" key="10">
    <source>
        <dbReference type="ARBA" id="ARBA00022679"/>
    </source>
</evidence>